<sequence>MSDSLPVVNVDQLQVGMFVSLELSWLDHPFLVNSFRITSEKQLQTLRELGLRKVAYDPARSEAAPLAAEHETATRETPRIEADELQLIEAKRRRAAGMLEQRERIQSCEKAYGESVDSAKNVIADILRDPARATAQAGAMVGALASTFLDDDGATVMLVASRKRDDATHQHALNVMILTMILAKGLGLKREIFEAAGMGALLHDIGTSRISPIILRSKQRSRHEETLYRLHGEYGMQMVGEHVIPSVRGVIRDHHECVDGSGFPAGRKGAQINALARMVAIANRYDNLCNPHSLADALTPAEALSQMFAREAAHFDPFMLAAFIRELGVYPPGSFVRLSTGSIGIVIAVTPGNTLKPTVLVYEPGVPRREALVLSVAETEDVRIECVLKPSTLPQAVVEYLNPRMNLTYFAHKTGR</sequence>
<organism evidence="2 3">
    <name type="scientific">Aromatoleum diolicum</name>
    <dbReference type="NCBI Taxonomy" id="75796"/>
    <lineage>
        <taxon>Bacteria</taxon>
        <taxon>Pseudomonadati</taxon>
        <taxon>Pseudomonadota</taxon>
        <taxon>Betaproteobacteria</taxon>
        <taxon>Rhodocyclales</taxon>
        <taxon>Rhodocyclaceae</taxon>
        <taxon>Aromatoleum</taxon>
    </lineage>
</organism>
<dbReference type="SMART" id="SM00471">
    <property type="entry name" value="HDc"/>
    <property type="match status" value="1"/>
</dbReference>
<dbReference type="RefSeq" id="WP_169259757.1">
    <property type="nucleotide sequence ID" value="NZ_WTVQ01000009.1"/>
</dbReference>
<dbReference type="Pfam" id="PF13487">
    <property type="entry name" value="HD_5"/>
    <property type="match status" value="1"/>
</dbReference>
<evidence type="ECO:0000259" key="1">
    <source>
        <dbReference type="PROSITE" id="PS51832"/>
    </source>
</evidence>
<dbReference type="PANTHER" id="PTHR43155">
    <property type="entry name" value="CYCLIC DI-GMP PHOSPHODIESTERASE PA4108-RELATED"/>
    <property type="match status" value="1"/>
</dbReference>
<keyword evidence="3" id="KW-1185">Reference proteome</keyword>
<dbReference type="Pfam" id="PF11871">
    <property type="entry name" value="DUF3391"/>
    <property type="match status" value="1"/>
</dbReference>
<dbReference type="CDD" id="cd00077">
    <property type="entry name" value="HDc"/>
    <property type="match status" value="1"/>
</dbReference>
<evidence type="ECO:0000313" key="3">
    <source>
        <dbReference type="Proteomes" id="UP000648984"/>
    </source>
</evidence>
<evidence type="ECO:0000313" key="2">
    <source>
        <dbReference type="EMBL" id="NMG74610.1"/>
    </source>
</evidence>
<protein>
    <submittedName>
        <fullName evidence="2">DUF3391 domain-containing protein</fullName>
    </submittedName>
</protein>
<dbReference type="Proteomes" id="UP000648984">
    <property type="component" value="Unassembled WGS sequence"/>
</dbReference>
<dbReference type="SUPFAM" id="SSF109604">
    <property type="entry name" value="HD-domain/PDEase-like"/>
    <property type="match status" value="1"/>
</dbReference>
<comment type="caution">
    <text evidence="2">The sequence shown here is derived from an EMBL/GenBank/DDBJ whole genome shotgun (WGS) entry which is preliminary data.</text>
</comment>
<dbReference type="InterPro" id="IPR037522">
    <property type="entry name" value="HD_GYP_dom"/>
</dbReference>
<name>A0ABX1Q9A1_9RHOO</name>
<dbReference type="InterPro" id="IPR021812">
    <property type="entry name" value="DUF3391"/>
</dbReference>
<dbReference type="EMBL" id="WTVQ01000009">
    <property type="protein sequence ID" value="NMG74610.1"/>
    <property type="molecule type" value="Genomic_DNA"/>
</dbReference>
<dbReference type="PANTHER" id="PTHR43155:SF2">
    <property type="entry name" value="CYCLIC DI-GMP PHOSPHODIESTERASE PA4108"/>
    <property type="match status" value="1"/>
</dbReference>
<dbReference type="Gene3D" id="1.10.3210.10">
    <property type="entry name" value="Hypothetical protein af1432"/>
    <property type="match status" value="1"/>
</dbReference>
<accession>A0ABX1Q9A1</accession>
<proteinExistence type="predicted"/>
<gene>
    <name evidence="2" type="ORF">GPA25_07525</name>
</gene>
<dbReference type="InterPro" id="IPR003607">
    <property type="entry name" value="HD/PDEase_dom"/>
</dbReference>
<feature type="domain" description="HD-GYP" evidence="1">
    <location>
        <begin position="146"/>
        <end position="339"/>
    </location>
</feature>
<dbReference type="PROSITE" id="PS51832">
    <property type="entry name" value="HD_GYP"/>
    <property type="match status" value="1"/>
</dbReference>
<reference evidence="2 3" key="1">
    <citation type="submission" date="2019-12" db="EMBL/GenBank/DDBJ databases">
        <title>Comparative genomics gives insights into the taxonomy of the Azoarcus-Aromatoleum group and reveals separate origins of nif in the plant-associated Azoarcus and non-plant-associated Aromatoleum sub-groups.</title>
        <authorList>
            <person name="Lafos M."/>
            <person name="Maluk M."/>
            <person name="Batista M."/>
            <person name="Junghare M."/>
            <person name="Carmona M."/>
            <person name="Faoro H."/>
            <person name="Cruz L.M."/>
            <person name="Battistoni F."/>
            <person name="De Souza E."/>
            <person name="Pedrosa F."/>
            <person name="Chen W.-M."/>
            <person name="Poole P.S."/>
            <person name="Dixon R.A."/>
            <person name="James E.K."/>
        </authorList>
    </citation>
    <scope>NUCLEOTIDE SEQUENCE [LARGE SCALE GENOMIC DNA]</scope>
    <source>
        <strain evidence="2 3">22Lin</strain>
    </source>
</reference>